<dbReference type="GO" id="GO:0052908">
    <property type="term" value="F:16S rRNA (adenine(1518)-N(6)/adenine(1519)-N(6))-dimethyltransferase activity"/>
    <property type="evidence" value="ECO:0007669"/>
    <property type="project" value="UniProtKB-EC"/>
</dbReference>
<feature type="binding site" evidence="7 8">
    <location>
        <position position="37"/>
    </location>
    <ligand>
        <name>S-adenosyl-L-methionine</name>
        <dbReference type="ChEBI" id="CHEBI:59789"/>
    </ligand>
</feature>
<dbReference type="HAMAP" id="MF_00607">
    <property type="entry name" value="16SrRNA_methyltr_A"/>
    <property type="match status" value="1"/>
</dbReference>
<evidence type="ECO:0000256" key="7">
    <source>
        <dbReference type="HAMAP-Rule" id="MF_00607"/>
    </source>
</evidence>
<feature type="domain" description="Ribosomal RNA adenine methylase transferase N-terminal" evidence="9">
    <location>
        <begin position="17"/>
        <end position="191"/>
    </location>
</feature>
<evidence type="ECO:0000259" key="9">
    <source>
        <dbReference type="SMART" id="SM00650"/>
    </source>
</evidence>
<evidence type="ECO:0000313" key="10">
    <source>
        <dbReference type="EMBL" id="OHA22299.1"/>
    </source>
</evidence>
<dbReference type="EC" id="2.1.1.182" evidence="7"/>
<feature type="binding site" evidence="7 8">
    <location>
        <position position="86"/>
    </location>
    <ligand>
        <name>S-adenosyl-L-methionine</name>
        <dbReference type="ChEBI" id="CHEBI:59789"/>
    </ligand>
</feature>
<keyword evidence="4 7" id="KW-0808">Transferase</keyword>
<dbReference type="AlphaFoldDB" id="A0A1G2MGK1"/>
<dbReference type="GO" id="GO:0005829">
    <property type="term" value="C:cytosol"/>
    <property type="evidence" value="ECO:0007669"/>
    <property type="project" value="TreeGrafter"/>
</dbReference>
<dbReference type="EMBL" id="MHRJ01000027">
    <property type="protein sequence ID" value="OHA22299.1"/>
    <property type="molecule type" value="Genomic_DNA"/>
</dbReference>
<dbReference type="GO" id="GO:0003723">
    <property type="term" value="F:RNA binding"/>
    <property type="evidence" value="ECO:0007669"/>
    <property type="project" value="UniProtKB-UniRule"/>
</dbReference>
<feature type="binding site" evidence="7 8">
    <location>
        <position position="107"/>
    </location>
    <ligand>
        <name>S-adenosyl-L-methionine</name>
        <dbReference type="ChEBI" id="CHEBI:59789"/>
    </ligand>
</feature>
<dbReference type="InterPro" id="IPR020598">
    <property type="entry name" value="rRNA_Ade_methylase_Trfase_N"/>
</dbReference>
<evidence type="ECO:0000313" key="11">
    <source>
        <dbReference type="Proteomes" id="UP000176493"/>
    </source>
</evidence>
<dbReference type="PANTHER" id="PTHR11727:SF7">
    <property type="entry name" value="DIMETHYLADENOSINE TRANSFERASE-RELATED"/>
    <property type="match status" value="1"/>
</dbReference>
<dbReference type="Pfam" id="PF00398">
    <property type="entry name" value="RrnaAD"/>
    <property type="match status" value="1"/>
</dbReference>
<dbReference type="InterPro" id="IPR023165">
    <property type="entry name" value="rRNA_Ade_diMease-like_C"/>
</dbReference>
<dbReference type="SUPFAM" id="SSF53335">
    <property type="entry name" value="S-adenosyl-L-methionine-dependent methyltransferases"/>
    <property type="match status" value="1"/>
</dbReference>
<dbReference type="CDD" id="cd02440">
    <property type="entry name" value="AdoMet_MTases"/>
    <property type="match status" value="1"/>
</dbReference>
<comment type="subcellular location">
    <subcellularLocation>
        <location evidence="7">Cytoplasm</location>
    </subcellularLocation>
</comment>
<evidence type="ECO:0000256" key="8">
    <source>
        <dbReference type="PROSITE-ProRule" id="PRU01026"/>
    </source>
</evidence>
<evidence type="ECO:0000256" key="5">
    <source>
        <dbReference type="ARBA" id="ARBA00022691"/>
    </source>
</evidence>
<keyword evidence="6 7" id="KW-0694">RNA-binding</keyword>
<dbReference type="SMART" id="SM00650">
    <property type="entry name" value="rADc"/>
    <property type="match status" value="1"/>
</dbReference>
<dbReference type="Gene3D" id="1.10.8.100">
    <property type="entry name" value="Ribosomal RNA adenine dimethylase-like, domain 2"/>
    <property type="match status" value="1"/>
</dbReference>
<dbReference type="NCBIfam" id="TIGR00755">
    <property type="entry name" value="ksgA"/>
    <property type="match status" value="1"/>
</dbReference>
<evidence type="ECO:0000256" key="1">
    <source>
        <dbReference type="ARBA" id="ARBA00022490"/>
    </source>
</evidence>
<keyword evidence="2 7" id="KW-0698">rRNA processing</keyword>
<keyword evidence="3 7" id="KW-0489">Methyltransferase</keyword>
<dbReference type="Gene3D" id="3.40.50.150">
    <property type="entry name" value="Vaccinia Virus protein VP39"/>
    <property type="match status" value="1"/>
</dbReference>
<evidence type="ECO:0000256" key="6">
    <source>
        <dbReference type="ARBA" id="ARBA00022884"/>
    </source>
</evidence>
<comment type="catalytic activity">
    <reaction evidence="7">
        <text>adenosine(1518)/adenosine(1519) in 16S rRNA + 4 S-adenosyl-L-methionine = N(6)-dimethyladenosine(1518)/N(6)-dimethyladenosine(1519) in 16S rRNA + 4 S-adenosyl-L-homocysteine + 4 H(+)</text>
        <dbReference type="Rhea" id="RHEA:19609"/>
        <dbReference type="Rhea" id="RHEA-COMP:10232"/>
        <dbReference type="Rhea" id="RHEA-COMP:10233"/>
        <dbReference type="ChEBI" id="CHEBI:15378"/>
        <dbReference type="ChEBI" id="CHEBI:57856"/>
        <dbReference type="ChEBI" id="CHEBI:59789"/>
        <dbReference type="ChEBI" id="CHEBI:74411"/>
        <dbReference type="ChEBI" id="CHEBI:74493"/>
        <dbReference type="EC" id="2.1.1.182"/>
    </reaction>
</comment>
<reference evidence="10 11" key="1">
    <citation type="journal article" date="2016" name="Nat. Commun.">
        <title>Thousands of microbial genomes shed light on interconnected biogeochemical processes in an aquifer system.</title>
        <authorList>
            <person name="Anantharaman K."/>
            <person name="Brown C.T."/>
            <person name="Hug L.A."/>
            <person name="Sharon I."/>
            <person name="Castelle C.J."/>
            <person name="Probst A.J."/>
            <person name="Thomas B.C."/>
            <person name="Singh A."/>
            <person name="Wilkins M.J."/>
            <person name="Karaoz U."/>
            <person name="Brodie E.L."/>
            <person name="Williams K.H."/>
            <person name="Hubbard S.S."/>
            <person name="Banfield J.F."/>
        </authorList>
    </citation>
    <scope>NUCLEOTIDE SEQUENCE [LARGE SCALE GENOMIC DNA]</scope>
</reference>
<dbReference type="InterPro" id="IPR001737">
    <property type="entry name" value="KsgA/Erm"/>
</dbReference>
<sequence length="273" mass="30164">MLHKKSLGQHFLRSKAALFNIAEAANLSRADTALEVGPGEGTLTELLLARAGKVVAVEKDDRLMPILRQKFAADIASGKLHLIHADILSFSPSHYSLLATRYKIVANIPYYITGAFLKRFLQTETRSPELMVLLLQKEVARRIVATDGKESILSMSVKAYGHPAYIGSVKAGAFSPPPKVDSAIIAIENISKSFFSDGLVEPPTDTRSDLVKKKERRFFELLKKGFAHPRKFVASNLGVPTEKLKECGVRDKARPENLSVKDWKCLSASFRDS</sequence>
<comment type="similarity">
    <text evidence="7">Belongs to the class I-like SAM-binding methyltransferase superfamily. rRNA adenine N(6)-methyltransferase family. RsmA subfamily.</text>
</comment>
<comment type="function">
    <text evidence="7">Specifically dimethylates two adjacent adenosines (A1518 and A1519) in the loop of a conserved hairpin near the 3'-end of 16S rRNA in the 30S particle. May play a critical role in biogenesis of 30S subunits.</text>
</comment>
<keyword evidence="1 7" id="KW-0963">Cytoplasm</keyword>
<dbReference type="PANTHER" id="PTHR11727">
    <property type="entry name" value="DIMETHYLADENOSINE TRANSFERASE"/>
    <property type="match status" value="1"/>
</dbReference>
<dbReference type="PROSITE" id="PS01131">
    <property type="entry name" value="RRNA_A_DIMETH"/>
    <property type="match status" value="1"/>
</dbReference>
<name>A0A1G2MGK1_9BACT</name>
<dbReference type="Proteomes" id="UP000176493">
    <property type="component" value="Unassembled WGS sequence"/>
</dbReference>
<evidence type="ECO:0000256" key="4">
    <source>
        <dbReference type="ARBA" id="ARBA00022679"/>
    </source>
</evidence>
<dbReference type="InterPro" id="IPR020596">
    <property type="entry name" value="rRNA_Ade_Mease_Trfase_CS"/>
</dbReference>
<keyword evidence="5 7" id="KW-0949">S-adenosyl-L-methionine</keyword>
<comment type="caution">
    <text evidence="10">The sequence shown here is derived from an EMBL/GenBank/DDBJ whole genome shotgun (WGS) entry which is preliminary data.</text>
</comment>
<dbReference type="InterPro" id="IPR011530">
    <property type="entry name" value="rRNA_adenine_dimethylase"/>
</dbReference>
<evidence type="ECO:0000256" key="3">
    <source>
        <dbReference type="ARBA" id="ARBA00022603"/>
    </source>
</evidence>
<dbReference type="PROSITE" id="PS51689">
    <property type="entry name" value="SAM_RNA_A_N6_MT"/>
    <property type="match status" value="1"/>
</dbReference>
<organism evidence="10 11">
    <name type="scientific">Candidatus Taylorbacteria bacterium RIFCSPHIGHO2_02_49_25</name>
    <dbReference type="NCBI Taxonomy" id="1802305"/>
    <lineage>
        <taxon>Bacteria</taxon>
        <taxon>Candidatus Tayloriibacteriota</taxon>
    </lineage>
</organism>
<proteinExistence type="inferred from homology"/>
<gene>
    <name evidence="7" type="primary">rsmA</name>
    <name evidence="7" type="synonym">ksgA</name>
    <name evidence="10" type="ORF">A2W52_00785</name>
</gene>
<dbReference type="InterPro" id="IPR029063">
    <property type="entry name" value="SAM-dependent_MTases_sf"/>
</dbReference>
<feature type="binding site" evidence="7 8">
    <location>
        <position position="12"/>
    </location>
    <ligand>
        <name>S-adenosyl-L-methionine</name>
        <dbReference type="ChEBI" id="CHEBI:59789"/>
    </ligand>
</feature>
<accession>A0A1G2MGK1</accession>
<feature type="binding site" evidence="7 8">
    <location>
        <position position="58"/>
    </location>
    <ligand>
        <name>S-adenosyl-L-methionine</name>
        <dbReference type="ChEBI" id="CHEBI:59789"/>
    </ligand>
</feature>
<feature type="binding site" evidence="7 8">
    <location>
        <position position="10"/>
    </location>
    <ligand>
        <name>S-adenosyl-L-methionine</name>
        <dbReference type="ChEBI" id="CHEBI:59789"/>
    </ligand>
</feature>
<evidence type="ECO:0000256" key="2">
    <source>
        <dbReference type="ARBA" id="ARBA00022552"/>
    </source>
</evidence>
<protein>
    <recommendedName>
        <fullName evidence="7">Ribosomal RNA small subunit methyltransferase A</fullName>
        <ecNumber evidence="7">2.1.1.182</ecNumber>
    </recommendedName>
    <alternativeName>
        <fullName evidence="7">16S rRNA (adenine(1518)-N(6)/adenine(1519)-N(6))-dimethyltransferase</fullName>
    </alternativeName>
    <alternativeName>
        <fullName evidence="7">16S rRNA dimethyladenosine transferase</fullName>
    </alternativeName>
    <alternativeName>
        <fullName evidence="7">16S rRNA dimethylase</fullName>
    </alternativeName>
    <alternativeName>
        <fullName evidence="7">S-adenosylmethionine-6-N', N'-adenosyl(rRNA) dimethyltransferase</fullName>
    </alternativeName>
</protein>